<evidence type="ECO:0000313" key="2">
    <source>
        <dbReference type="EMBL" id="KAK7680368.1"/>
    </source>
</evidence>
<sequence length="125" mass="14448">MDGAFIERQNIETFALTDKEFEHDYRLDFTDPSGGFLPGVLQAGLGDTSLELQVKLDEEFAQLSEDRRMLRDFIFPRQDPANARYLPVNLQRIVQNAVQIFHIDRWEPSDLDPIHIIGSVRELCD</sequence>
<comment type="caution">
    <text evidence="2">The sequence shown here is derived from an EMBL/GenBank/DDBJ whole genome shotgun (WGS) entry which is preliminary data.</text>
</comment>
<dbReference type="GO" id="GO:0006351">
    <property type="term" value="P:DNA-templated transcription"/>
    <property type="evidence" value="ECO:0007669"/>
    <property type="project" value="InterPro"/>
</dbReference>
<dbReference type="GO" id="GO:0003677">
    <property type="term" value="F:DNA binding"/>
    <property type="evidence" value="ECO:0007669"/>
    <property type="project" value="InterPro"/>
</dbReference>
<proteinExistence type="predicted"/>
<organism evidence="2 3">
    <name type="scientific">Cerrena zonata</name>
    <dbReference type="NCBI Taxonomy" id="2478898"/>
    <lineage>
        <taxon>Eukaryota</taxon>
        <taxon>Fungi</taxon>
        <taxon>Dikarya</taxon>
        <taxon>Basidiomycota</taxon>
        <taxon>Agaricomycotina</taxon>
        <taxon>Agaricomycetes</taxon>
        <taxon>Polyporales</taxon>
        <taxon>Cerrenaceae</taxon>
        <taxon>Cerrena</taxon>
    </lineage>
</organism>
<protein>
    <recommendedName>
        <fullName evidence="1">RNA polymerase Rpb1 domain-containing protein</fullName>
    </recommendedName>
</protein>
<dbReference type="GO" id="GO:0003899">
    <property type="term" value="F:DNA-directed RNA polymerase activity"/>
    <property type="evidence" value="ECO:0007669"/>
    <property type="project" value="InterPro"/>
</dbReference>
<dbReference type="InterPro" id="IPR007075">
    <property type="entry name" value="RNA_pol_Rpb1_6"/>
</dbReference>
<evidence type="ECO:0000313" key="3">
    <source>
        <dbReference type="Proteomes" id="UP001385951"/>
    </source>
</evidence>
<name>A0AAW0FH49_9APHY</name>
<keyword evidence="3" id="KW-1185">Reference proteome</keyword>
<dbReference type="Pfam" id="PF04992">
    <property type="entry name" value="RNA_pol_Rpb1_6"/>
    <property type="match status" value="1"/>
</dbReference>
<dbReference type="Proteomes" id="UP001385951">
    <property type="component" value="Unassembled WGS sequence"/>
</dbReference>
<evidence type="ECO:0000259" key="1">
    <source>
        <dbReference type="Pfam" id="PF04992"/>
    </source>
</evidence>
<feature type="domain" description="RNA polymerase Rpb1" evidence="1">
    <location>
        <begin position="1"/>
        <end position="125"/>
    </location>
</feature>
<dbReference type="AlphaFoldDB" id="A0AAW0FH49"/>
<dbReference type="SUPFAM" id="SSF64484">
    <property type="entry name" value="beta and beta-prime subunits of DNA dependent RNA-polymerase"/>
    <property type="match status" value="1"/>
</dbReference>
<reference evidence="2 3" key="1">
    <citation type="submission" date="2022-09" db="EMBL/GenBank/DDBJ databases">
        <authorList>
            <person name="Palmer J.M."/>
        </authorList>
    </citation>
    <scope>NUCLEOTIDE SEQUENCE [LARGE SCALE GENOMIC DNA]</scope>
    <source>
        <strain evidence="2 3">DSM 7382</strain>
    </source>
</reference>
<accession>A0AAW0FH49</accession>
<gene>
    <name evidence="2" type="ORF">QCA50_016608</name>
</gene>
<dbReference type="EMBL" id="JASBNA010000050">
    <property type="protein sequence ID" value="KAK7680368.1"/>
    <property type="molecule type" value="Genomic_DNA"/>
</dbReference>